<dbReference type="GO" id="GO:0005524">
    <property type="term" value="F:ATP binding"/>
    <property type="evidence" value="ECO:0007669"/>
    <property type="project" value="UniProtKB-KW"/>
</dbReference>
<dbReference type="Pfam" id="PF07730">
    <property type="entry name" value="HisKA_3"/>
    <property type="match status" value="1"/>
</dbReference>
<dbReference type="InterPro" id="IPR011712">
    <property type="entry name" value="Sig_transdc_His_kin_sub3_dim/P"/>
</dbReference>
<evidence type="ECO:0000256" key="1">
    <source>
        <dbReference type="ARBA" id="ARBA00000085"/>
    </source>
</evidence>
<evidence type="ECO:0000313" key="14">
    <source>
        <dbReference type="Proteomes" id="UP001178888"/>
    </source>
</evidence>
<keyword evidence="3" id="KW-0597">Phosphoprotein</keyword>
<name>A0AA90Z5E0_9BACI</name>
<dbReference type="GO" id="GO:0046983">
    <property type="term" value="F:protein dimerization activity"/>
    <property type="evidence" value="ECO:0007669"/>
    <property type="project" value="InterPro"/>
</dbReference>
<dbReference type="AlphaFoldDB" id="A0AA90Z5E0"/>
<feature type="transmembrane region" description="Helical" evidence="10">
    <location>
        <begin position="113"/>
        <end position="131"/>
    </location>
</feature>
<protein>
    <recommendedName>
        <fullName evidence="2">histidine kinase</fullName>
        <ecNumber evidence="2">2.7.13.3</ecNumber>
    </recommendedName>
</protein>
<dbReference type="GO" id="GO:0000155">
    <property type="term" value="F:phosphorelay sensor kinase activity"/>
    <property type="evidence" value="ECO:0007669"/>
    <property type="project" value="InterPro"/>
</dbReference>
<dbReference type="InterPro" id="IPR036890">
    <property type="entry name" value="HATPase_C_sf"/>
</dbReference>
<evidence type="ECO:0000259" key="11">
    <source>
        <dbReference type="Pfam" id="PF02518"/>
    </source>
</evidence>
<dbReference type="SUPFAM" id="SSF55874">
    <property type="entry name" value="ATPase domain of HSP90 chaperone/DNA topoisomerase II/histidine kinase"/>
    <property type="match status" value="1"/>
</dbReference>
<comment type="caution">
    <text evidence="13">The sequence shown here is derived from an EMBL/GenBank/DDBJ whole genome shotgun (WGS) entry which is preliminary data.</text>
</comment>
<feature type="domain" description="Signal transduction histidine kinase subgroup 3 dimerisation and phosphoacceptor" evidence="12">
    <location>
        <begin position="177"/>
        <end position="243"/>
    </location>
</feature>
<evidence type="ECO:0000256" key="8">
    <source>
        <dbReference type="ARBA" id="ARBA00023012"/>
    </source>
</evidence>
<gene>
    <name evidence="13" type="ORF">RCG21_32285</name>
</gene>
<evidence type="ECO:0000256" key="2">
    <source>
        <dbReference type="ARBA" id="ARBA00012438"/>
    </source>
</evidence>
<keyword evidence="10" id="KW-0812">Transmembrane</keyword>
<accession>A0AA90Z5E0</accession>
<organism evidence="13 14">
    <name type="scientific">Bacillus salipaludis</name>
    <dbReference type="NCBI Taxonomy" id="2547811"/>
    <lineage>
        <taxon>Bacteria</taxon>
        <taxon>Bacillati</taxon>
        <taxon>Bacillota</taxon>
        <taxon>Bacilli</taxon>
        <taxon>Bacillales</taxon>
        <taxon>Bacillaceae</taxon>
        <taxon>Bacillus</taxon>
    </lineage>
</organism>
<dbReference type="Proteomes" id="UP001178888">
    <property type="component" value="Unassembled WGS sequence"/>
</dbReference>
<dbReference type="RefSeq" id="WP_308914505.1">
    <property type="nucleotide sequence ID" value="NZ_JAVGVR010000002.1"/>
</dbReference>
<evidence type="ECO:0000313" key="13">
    <source>
        <dbReference type="EMBL" id="MDQ6600877.1"/>
    </source>
</evidence>
<comment type="catalytic activity">
    <reaction evidence="1">
        <text>ATP + protein L-histidine = ADP + protein N-phospho-L-histidine.</text>
        <dbReference type="EC" id="2.7.13.3"/>
    </reaction>
</comment>
<dbReference type="PANTHER" id="PTHR24421:SF10">
    <property type="entry name" value="NITRATE_NITRITE SENSOR PROTEIN NARQ"/>
    <property type="match status" value="1"/>
</dbReference>
<evidence type="ECO:0000259" key="12">
    <source>
        <dbReference type="Pfam" id="PF07730"/>
    </source>
</evidence>
<keyword evidence="8" id="KW-0902">Two-component regulatory system</keyword>
<dbReference type="EC" id="2.7.13.3" evidence="2"/>
<keyword evidence="7" id="KW-0067">ATP-binding</keyword>
<evidence type="ECO:0000256" key="3">
    <source>
        <dbReference type="ARBA" id="ARBA00022553"/>
    </source>
</evidence>
<keyword evidence="5" id="KW-0547">Nucleotide-binding</keyword>
<keyword evidence="6 13" id="KW-0418">Kinase</keyword>
<evidence type="ECO:0000256" key="6">
    <source>
        <dbReference type="ARBA" id="ARBA00022777"/>
    </source>
</evidence>
<feature type="transmembrane region" description="Helical" evidence="10">
    <location>
        <begin position="28"/>
        <end position="47"/>
    </location>
</feature>
<dbReference type="Gene3D" id="3.30.565.10">
    <property type="entry name" value="Histidine kinase-like ATPase, C-terminal domain"/>
    <property type="match status" value="1"/>
</dbReference>
<dbReference type="PANTHER" id="PTHR24421">
    <property type="entry name" value="NITRATE/NITRITE SENSOR PROTEIN NARX-RELATED"/>
    <property type="match status" value="1"/>
</dbReference>
<dbReference type="EMBL" id="JAVGVR010000002">
    <property type="protein sequence ID" value="MDQ6600877.1"/>
    <property type="molecule type" value="Genomic_DNA"/>
</dbReference>
<feature type="transmembrane region" description="Helical" evidence="10">
    <location>
        <begin position="52"/>
        <end position="69"/>
    </location>
</feature>
<keyword evidence="10" id="KW-1133">Transmembrane helix</keyword>
<feature type="transmembrane region" description="Helical" evidence="10">
    <location>
        <begin position="5"/>
        <end position="22"/>
    </location>
</feature>
<evidence type="ECO:0000256" key="9">
    <source>
        <dbReference type="SAM" id="Coils"/>
    </source>
</evidence>
<dbReference type="Pfam" id="PF02518">
    <property type="entry name" value="HATPase_c"/>
    <property type="match status" value="1"/>
</dbReference>
<keyword evidence="10" id="KW-0472">Membrane</keyword>
<feature type="coiled-coil region" evidence="9">
    <location>
        <begin position="131"/>
        <end position="158"/>
    </location>
</feature>
<feature type="domain" description="Histidine kinase/HSP90-like ATPase" evidence="11">
    <location>
        <begin position="286"/>
        <end position="365"/>
    </location>
</feature>
<dbReference type="GO" id="GO:0016020">
    <property type="term" value="C:membrane"/>
    <property type="evidence" value="ECO:0007669"/>
    <property type="project" value="InterPro"/>
</dbReference>
<dbReference type="InterPro" id="IPR003594">
    <property type="entry name" value="HATPase_dom"/>
</dbReference>
<evidence type="ECO:0000256" key="5">
    <source>
        <dbReference type="ARBA" id="ARBA00022741"/>
    </source>
</evidence>
<reference evidence="13" key="1">
    <citation type="submission" date="2023-08" db="EMBL/GenBank/DDBJ databases">
        <title>Nitrogen cycling bacteria in agricultural field soils.</title>
        <authorList>
            <person name="Jang J."/>
        </authorList>
    </citation>
    <scope>NUCLEOTIDE SEQUENCE</scope>
    <source>
        <strain evidence="13">PS3-36</strain>
    </source>
</reference>
<proteinExistence type="predicted"/>
<evidence type="ECO:0000256" key="7">
    <source>
        <dbReference type="ARBA" id="ARBA00022840"/>
    </source>
</evidence>
<evidence type="ECO:0000256" key="10">
    <source>
        <dbReference type="SAM" id="Phobius"/>
    </source>
</evidence>
<keyword evidence="14" id="KW-1185">Reference proteome</keyword>
<keyword evidence="4" id="KW-0808">Transferase</keyword>
<dbReference type="Gene3D" id="1.20.5.1930">
    <property type="match status" value="1"/>
</dbReference>
<keyword evidence="9" id="KW-0175">Coiled coil</keyword>
<dbReference type="InterPro" id="IPR050482">
    <property type="entry name" value="Sensor_HK_TwoCompSys"/>
</dbReference>
<evidence type="ECO:0000256" key="4">
    <source>
        <dbReference type="ARBA" id="ARBA00022679"/>
    </source>
</evidence>
<sequence length="367" mass="42439">MEFWMIISKLILIGYLAVIYIQSPVFNIPWIVFSFLVYLCINIVIYLVKNAWIKNIIHFLSIVLIILSYHKVQPLFILLLPLTICEFIVHFIERKFIMFLLVIMPMVWLRNTITLEYGIVAALCYVIYTVLLEYTTRLQQQEDQLDHIRKEMQKLSKSLNENNEYFRQSEYTFKLEERNRLAQVFHDKIGHAMTGALIQMEASKRLMESDTAKAQELLQNAINISKMGIENIRITLKNLKPPTEQMGINRLKLLVDDFSSNHAIRTPFVYKGNIEIIKPIQWKIIQENVTEALTNALKYSEATVISIEIQVLNTMIRIEVKDNGKGIEKIKKGIGIIGMEERSAAINGKIIVDGSDGFSVTMLLPIQ</sequence>